<reference evidence="1" key="1">
    <citation type="submission" date="2014-11" db="EMBL/GenBank/DDBJ databases">
        <authorList>
            <person name="Amaro Gonzalez C."/>
        </authorList>
    </citation>
    <scope>NUCLEOTIDE SEQUENCE</scope>
</reference>
<name>A0A0E9XI69_ANGAN</name>
<proteinExistence type="predicted"/>
<sequence length="41" mass="4876">MKVEIFCISKNPLRRTKMLTRLSIIETHNCTKQLVTWFPVV</sequence>
<protein>
    <submittedName>
        <fullName evidence="1">Uncharacterized protein</fullName>
    </submittedName>
</protein>
<dbReference type="AlphaFoldDB" id="A0A0E9XI69"/>
<accession>A0A0E9XI69</accession>
<dbReference type="EMBL" id="GBXM01007199">
    <property type="protein sequence ID" value="JAI01379.1"/>
    <property type="molecule type" value="Transcribed_RNA"/>
</dbReference>
<evidence type="ECO:0000313" key="1">
    <source>
        <dbReference type="EMBL" id="JAI01379.1"/>
    </source>
</evidence>
<reference evidence="1" key="2">
    <citation type="journal article" date="2015" name="Fish Shellfish Immunol.">
        <title>Early steps in the European eel (Anguilla anguilla)-Vibrio vulnificus interaction in the gills: Role of the RtxA13 toxin.</title>
        <authorList>
            <person name="Callol A."/>
            <person name="Pajuelo D."/>
            <person name="Ebbesson L."/>
            <person name="Teles M."/>
            <person name="MacKenzie S."/>
            <person name="Amaro C."/>
        </authorList>
    </citation>
    <scope>NUCLEOTIDE SEQUENCE</scope>
</reference>
<organism evidence="1">
    <name type="scientific">Anguilla anguilla</name>
    <name type="common">European freshwater eel</name>
    <name type="synonym">Muraena anguilla</name>
    <dbReference type="NCBI Taxonomy" id="7936"/>
    <lineage>
        <taxon>Eukaryota</taxon>
        <taxon>Metazoa</taxon>
        <taxon>Chordata</taxon>
        <taxon>Craniata</taxon>
        <taxon>Vertebrata</taxon>
        <taxon>Euteleostomi</taxon>
        <taxon>Actinopterygii</taxon>
        <taxon>Neopterygii</taxon>
        <taxon>Teleostei</taxon>
        <taxon>Anguilliformes</taxon>
        <taxon>Anguillidae</taxon>
        <taxon>Anguilla</taxon>
    </lineage>
</organism>